<sequence>MKFRAELRLNGKTATGIPVPEEVVASLGSRRPAVRVTINGHSYPSTVAPMGGEYMLPVSAEHRAGAGIAAGDQVEVELELDSEPREVTVPADFAQALDGDDTAKEFFGSLSYSQKRAYTLWVEDAKKAETRQRRIAQAIGMLREGRRR</sequence>
<evidence type="ECO:0000313" key="2">
    <source>
        <dbReference type="Proteomes" id="UP001163203"/>
    </source>
</evidence>
<accession>A0ABY7BCW4</accession>
<name>A0ABY7BCW4_9PSEU</name>
<dbReference type="Proteomes" id="UP001163203">
    <property type="component" value="Chromosome"/>
</dbReference>
<dbReference type="EMBL" id="CP113836">
    <property type="protein sequence ID" value="WAL69483.1"/>
    <property type="molecule type" value="Genomic_DNA"/>
</dbReference>
<protein>
    <submittedName>
        <fullName evidence="1">YdeI/OmpD-associated family protein</fullName>
    </submittedName>
</protein>
<reference evidence="1" key="1">
    <citation type="submission" date="2022-11" db="EMBL/GenBank/DDBJ databases">
        <authorList>
            <person name="Mo P."/>
        </authorList>
    </citation>
    <scope>NUCLEOTIDE SEQUENCE</scope>
    <source>
        <strain evidence="1">HUAS 11-8</strain>
    </source>
</reference>
<proteinExistence type="predicted"/>
<organism evidence="1 2">
    <name type="scientific">Amycolatopsis cynarae</name>
    <dbReference type="NCBI Taxonomy" id="2995223"/>
    <lineage>
        <taxon>Bacteria</taxon>
        <taxon>Bacillati</taxon>
        <taxon>Actinomycetota</taxon>
        <taxon>Actinomycetes</taxon>
        <taxon>Pseudonocardiales</taxon>
        <taxon>Pseudonocardiaceae</taxon>
        <taxon>Amycolatopsis</taxon>
    </lineage>
</organism>
<dbReference type="Gene3D" id="2.40.30.100">
    <property type="entry name" value="AF2212/PG0164-like"/>
    <property type="match status" value="1"/>
</dbReference>
<dbReference type="InterPro" id="IPR037079">
    <property type="entry name" value="AF2212/PG0164-like_sf"/>
</dbReference>
<keyword evidence="2" id="KW-1185">Reference proteome</keyword>
<gene>
    <name evidence="1" type="ORF">ORV05_17470</name>
</gene>
<dbReference type="Pfam" id="PF08922">
    <property type="entry name" value="DUF1905"/>
    <property type="match status" value="1"/>
</dbReference>
<dbReference type="Pfam" id="PF13376">
    <property type="entry name" value="OmdA"/>
    <property type="match status" value="1"/>
</dbReference>
<evidence type="ECO:0000313" key="1">
    <source>
        <dbReference type="EMBL" id="WAL69483.1"/>
    </source>
</evidence>
<dbReference type="RefSeq" id="WP_268759569.1">
    <property type="nucleotide sequence ID" value="NZ_CP113836.1"/>
</dbReference>
<dbReference type="SUPFAM" id="SSF141694">
    <property type="entry name" value="AF2212/PG0164-like"/>
    <property type="match status" value="1"/>
</dbReference>
<dbReference type="InterPro" id="IPR015018">
    <property type="entry name" value="DUF1905"/>
</dbReference>